<evidence type="ECO:0000256" key="1">
    <source>
        <dbReference type="ARBA" id="ARBA00013699"/>
    </source>
</evidence>
<dbReference type="EMBL" id="JABSTR010000010">
    <property type="protein sequence ID" value="KAH9380763.1"/>
    <property type="molecule type" value="Genomic_DNA"/>
</dbReference>
<dbReference type="Pfam" id="PF01344">
    <property type="entry name" value="Kelch_1"/>
    <property type="match status" value="2"/>
</dbReference>
<evidence type="ECO:0000256" key="3">
    <source>
        <dbReference type="ARBA" id="ARBA00022737"/>
    </source>
</evidence>
<dbReference type="VEuPathDB" id="VectorBase:HLOH_048075"/>
<comment type="caution">
    <text evidence="7">The sequence shown here is derived from an EMBL/GenBank/DDBJ whole genome shotgun (WGS) entry which is preliminary data.</text>
</comment>
<dbReference type="InterPro" id="IPR015915">
    <property type="entry name" value="Kelch-typ_b-propeller"/>
</dbReference>
<dbReference type="OMA" id="STWNICE"/>
<feature type="region of interest" description="Disordered" evidence="5">
    <location>
        <begin position="1"/>
        <end position="36"/>
    </location>
</feature>
<comment type="function">
    <text evidence="4">Probable substrate-specific adapter of an E3 ubiquitin-protein ligase complex which mediates the ubiquitination and subsequent proteasomal degradation of target proteins. May have a role in synapse differentiation and growth.</text>
</comment>
<organism evidence="7 8">
    <name type="scientific">Haemaphysalis longicornis</name>
    <name type="common">Bush tick</name>
    <dbReference type="NCBI Taxonomy" id="44386"/>
    <lineage>
        <taxon>Eukaryota</taxon>
        <taxon>Metazoa</taxon>
        <taxon>Ecdysozoa</taxon>
        <taxon>Arthropoda</taxon>
        <taxon>Chelicerata</taxon>
        <taxon>Arachnida</taxon>
        <taxon>Acari</taxon>
        <taxon>Parasitiformes</taxon>
        <taxon>Ixodida</taxon>
        <taxon>Ixodoidea</taxon>
        <taxon>Ixodidae</taxon>
        <taxon>Haemaphysalinae</taxon>
        <taxon>Haemaphysalis</taxon>
    </lineage>
</organism>
<accession>A0A9J6H0C1</accession>
<feature type="compositionally biased region" description="Polar residues" evidence="5">
    <location>
        <begin position="1"/>
        <end position="12"/>
    </location>
</feature>
<dbReference type="InterPro" id="IPR017096">
    <property type="entry name" value="BTB-kelch_protein"/>
</dbReference>
<dbReference type="PANTHER" id="PTHR45632">
    <property type="entry name" value="LD33804P"/>
    <property type="match status" value="1"/>
</dbReference>
<keyword evidence="2" id="KW-0880">Kelch repeat</keyword>
<dbReference type="Proteomes" id="UP000821853">
    <property type="component" value="Chromosome 8"/>
</dbReference>
<evidence type="ECO:0000256" key="4">
    <source>
        <dbReference type="ARBA" id="ARBA00043912"/>
    </source>
</evidence>
<feature type="domain" description="BTB" evidence="6">
    <location>
        <begin position="55"/>
        <end position="122"/>
    </location>
</feature>
<gene>
    <name evidence="7" type="ORF">HPB48_008855</name>
</gene>
<dbReference type="InterPro" id="IPR011333">
    <property type="entry name" value="SKP1/BTB/POZ_sf"/>
</dbReference>
<proteinExistence type="predicted"/>
<protein>
    <recommendedName>
        <fullName evidence="1">Kelch-like protein diablo</fullName>
    </recommendedName>
</protein>
<evidence type="ECO:0000256" key="2">
    <source>
        <dbReference type="ARBA" id="ARBA00022441"/>
    </source>
</evidence>
<dbReference type="Pfam" id="PF00651">
    <property type="entry name" value="BTB"/>
    <property type="match status" value="1"/>
</dbReference>
<dbReference type="InterPro" id="IPR006652">
    <property type="entry name" value="Kelch_1"/>
</dbReference>
<evidence type="ECO:0000256" key="5">
    <source>
        <dbReference type="SAM" id="MobiDB-lite"/>
    </source>
</evidence>
<dbReference type="Gene3D" id="1.25.40.420">
    <property type="match status" value="1"/>
</dbReference>
<evidence type="ECO:0000313" key="7">
    <source>
        <dbReference type="EMBL" id="KAH9380763.1"/>
    </source>
</evidence>
<keyword evidence="8" id="KW-1185">Reference proteome</keyword>
<dbReference type="Gene3D" id="3.30.710.10">
    <property type="entry name" value="Potassium Channel Kv1.1, Chain A"/>
    <property type="match status" value="1"/>
</dbReference>
<dbReference type="GO" id="GO:0005737">
    <property type="term" value="C:cytoplasm"/>
    <property type="evidence" value="ECO:0007669"/>
    <property type="project" value="UniProtKB-ARBA"/>
</dbReference>
<dbReference type="SUPFAM" id="SSF54695">
    <property type="entry name" value="POZ domain"/>
    <property type="match status" value="1"/>
</dbReference>
<dbReference type="SMART" id="SM00225">
    <property type="entry name" value="BTB"/>
    <property type="match status" value="1"/>
</dbReference>
<dbReference type="FunFam" id="3.30.710.10:FF:000001">
    <property type="entry name" value="Kelch-like family member 20"/>
    <property type="match status" value="1"/>
</dbReference>
<dbReference type="PANTHER" id="PTHR45632:SF17">
    <property type="entry name" value="KELCH-LIKE PROTEIN 31"/>
    <property type="match status" value="1"/>
</dbReference>
<dbReference type="OrthoDB" id="45365at2759"/>
<dbReference type="Gene3D" id="2.120.10.80">
    <property type="entry name" value="Kelch-type beta propeller"/>
    <property type="match status" value="2"/>
</dbReference>
<name>A0A9J6H0C1_HAELO</name>
<keyword evidence="3" id="KW-0677">Repeat</keyword>
<reference evidence="7 8" key="1">
    <citation type="journal article" date="2020" name="Cell">
        <title>Large-Scale Comparative Analyses of Tick Genomes Elucidate Their Genetic Diversity and Vector Capacities.</title>
        <authorList>
            <consortium name="Tick Genome and Microbiome Consortium (TIGMIC)"/>
            <person name="Jia N."/>
            <person name="Wang J."/>
            <person name="Shi W."/>
            <person name="Du L."/>
            <person name="Sun Y."/>
            <person name="Zhan W."/>
            <person name="Jiang J.F."/>
            <person name="Wang Q."/>
            <person name="Zhang B."/>
            <person name="Ji P."/>
            <person name="Bell-Sakyi L."/>
            <person name="Cui X.M."/>
            <person name="Yuan T.T."/>
            <person name="Jiang B.G."/>
            <person name="Yang W.F."/>
            <person name="Lam T.T."/>
            <person name="Chang Q.C."/>
            <person name="Ding S.J."/>
            <person name="Wang X.J."/>
            <person name="Zhu J.G."/>
            <person name="Ruan X.D."/>
            <person name="Zhao L."/>
            <person name="Wei J.T."/>
            <person name="Ye R.Z."/>
            <person name="Que T.C."/>
            <person name="Du C.H."/>
            <person name="Zhou Y.H."/>
            <person name="Cheng J.X."/>
            <person name="Dai P.F."/>
            <person name="Guo W.B."/>
            <person name="Han X.H."/>
            <person name="Huang E.J."/>
            <person name="Li L.F."/>
            <person name="Wei W."/>
            <person name="Gao Y.C."/>
            <person name="Liu J.Z."/>
            <person name="Shao H.Z."/>
            <person name="Wang X."/>
            <person name="Wang C.C."/>
            <person name="Yang T.C."/>
            <person name="Huo Q.B."/>
            <person name="Li W."/>
            <person name="Chen H.Y."/>
            <person name="Chen S.E."/>
            <person name="Zhou L.G."/>
            <person name="Ni X.B."/>
            <person name="Tian J.H."/>
            <person name="Sheng Y."/>
            <person name="Liu T."/>
            <person name="Pan Y.S."/>
            <person name="Xia L.Y."/>
            <person name="Li J."/>
            <person name="Zhao F."/>
            <person name="Cao W.C."/>
        </authorList>
    </citation>
    <scope>NUCLEOTIDE SEQUENCE [LARGE SCALE GENOMIC DNA]</scope>
    <source>
        <strain evidence="7">HaeL-2018</strain>
    </source>
</reference>
<dbReference type="PIRSF" id="PIRSF037037">
    <property type="entry name" value="Kelch-like_protein_gigaxonin"/>
    <property type="match status" value="1"/>
</dbReference>
<dbReference type="SUPFAM" id="SSF117281">
    <property type="entry name" value="Kelch motif"/>
    <property type="match status" value="1"/>
</dbReference>
<dbReference type="GO" id="GO:0003779">
    <property type="term" value="F:actin binding"/>
    <property type="evidence" value="ECO:0007669"/>
    <property type="project" value="UniProtKB-KW"/>
</dbReference>
<dbReference type="AlphaFoldDB" id="A0A9J6H0C1"/>
<dbReference type="InterPro" id="IPR000210">
    <property type="entry name" value="BTB/POZ_dom"/>
</dbReference>
<dbReference type="SMART" id="SM00612">
    <property type="entry name" value="Kelch"/>
    <property type="match status" value="4"/>
</dbReference>
<evidence type="ECO:0000259" key="6">
    <source>
        <dbReference type="PROSITE" id="PS50097"/>
    </source>
</evidence>
<dbReference type="PROSITE" id="PS50097">
    <property type="entry name" value="BTB"/>
    <property type="match status" value="1"/>
</dbReference>
<sequence length="518" mass="57679">MGEESNSGSSLASEEASPDEEMSSSKSAVEPLKDPGNMERIFSSMDALRKDKVLCDVLLCAEGEEFPCHKVVLASCSPYFKAMFTTAMAEKEQHRVPVNNVGASELRTLLDFVYTSTIGITDTNVETLLSAANYLQVTGLKDACCRFIEARLDETNCLGVYQLADSPETRKEGFEEIFKHVRLPLMNPYYLAHKVAETPEVIQNETCCKLLEEAKMFHLLPDRRRESSRPWTTPRSKSSMLEAAVLVGGHDQLEPVRNVDCYIPSKGKWLDLAPLRMGVYKHGVTASGQNSLFVVGGEHRRVQCKCNDPTWIFHPALNSYCQAAAMTCRRRNVSLASVDGCVYAVGATDNEPDVPSVERYNAGVTDTADDERVGCIQCFDPDSDRWETVSSSLPPLSYSSPCVLNGKLYLVGGWDSWKRESSRSVVCFDPKTSTWNICEPMKEGRASPGVAVMESKIFVFGGSPDVGDERQAVGTMETYHPETNKWLWRGKMKVKRSWFGCTTLNIPYSMAHRRRASK</sequence>
<evidence type="ECO:0000313" key="8">
    <source>
        <dbReference type="Proteomes" id="UP000821853"/>
    </source>
</evidence>